<feature type="transmembrane region" description="Helical" evidence="1">
    <location>
        <begin position="12"/>
        <end position="31"/>
    </location>
</feature>
<dbReference type="NCBIfam" id="NF038065">
    <property type="entry name" value="Pr6Pr"/>
    <property type="match status" value="1"/>
</dbReference>
<feature type="transmembrane region" description="Helical" evidence="1">
    <location>
        <begin position="177"/>
        <end position="199"/>
    </location>
</feature>
<comment type="caution">
    <text evidence="2">The sequence shown here is derived from an EMBL/GenBank/DDBJ whole genome shotgun (WGS) entry which is preliminary data.</text>
</comment>
<feature type="transmembrane region" description="Helical" evidence="1">
    <location>
        <begin position="76"/>
        <end position="94"/>
    </location>
</feature>
<accession>A0A4Y9QYT4</accession>
<dbReference type="InterPro" id="IPR049713">
    <property type="entry name" value="Pr6Pr-like"/>
</dbReference>
<feature type="transmembrane region" description="Helical" evidence="1">
    <location>
        <begin position="43"/>
        <end position="64"/>
    </location>
</feature>
<keyword evidence="1" id="KW-1133">Transmembrane helix</keyword>
<sequence>MGSRIVAAVFRLFFAALSLTAVGVQFFAVTVPQGHSILNFFSYFTNLSNIIVSIVFIVSAVRLLRGVAPSMSDVAVRGASVVYIAFVGLVFNTLLRDVDLGGLIPWVNAVVHFIVPIAAVVDWLIWPPRRPLPWSSVLYWMIFPAVYVAYSLIRGAITDFYPYPFFSPVIQNGYGGVAAYCAVMIVGFLVLAVLIRWLGNALGAARVRRDEASVA</sequence>
<reference evidence="2 3" key="1">
    <citation type="journal article" date="2018" name="J. Microbiol.">
        <title>Leifsonia flava sp. nov., a novel actinobacterium isolated from the rhizosphere of Aquilegia viridiflora.</title>
        <authorList>
            <person name="Cai Y."/>
            <person name="Tao W.Z."/>
            <person name="Ma Y.J."/>
            <person name="Cheng J."/>
            <person name="Zhang M.Y."/>
            <person name="Zhang Y.X."/>
        </authorList>
    </citation>
    <scope>NUCLEOTIDE SEQUENCE [LARGE SCALE GENOMIC DNA]</scope>
    <source>
        <strain evidence="2 3">SYP-B2174</strain>
    </source>
</reference>
<dbReference type="Proteomes" id="UP000298127">
    <property type="component" value="Unassembled WGS sequence"/>
</dbReference>
<feature type="transmembrane region" description="Helical" evidence="1">
    <location>
        <begin position="106"/>
        <end position="125"/>
    </location>
</feature>
<evidence type="ECO:0000313" key="3">
    <source>
        <dbReference type="Proteomes" id="UP000298127"/>
    </source>
</evidence>
<evidence type="ECO:0008006" key="4">
    <source>
        <dbReference type="Google" id="ProtNLM"/>
    </source>
</evidence>
<keyword evidence="1" id="KW-0472">Membrane</keyword>
<organism evidence="2 3">
    <name type="scientific">Orlajensenia leifsoniae</name>
    <dbReference type="NCBI Taxonomy" id="2561933"/>
    <lineage>
        <taxon>Bacteria</taxon>
        <taxon>Bacillati</taxon>
        <taxon>Actinomycetota</taxon>
        <taxon>Actinomycetes</taxon>
        <taxon>Micrococcales</taxon>
        <taxon>Microbacteriaceae</taxon>
        <taxon>Orlajensenia</taxon>
    </lineage>
</organism>
<dbReference type="EMBL" id="SPQZ01000005">
    <property type="protein sequence ID" value="TFV96453.1"/>
    <property type="molecule type" value="Genomic_DNA"/>
</dbReference>
<keyword evidence="1" id="KW-0812">Transmembrane</keyword>
<name>A0A4Y9QYT4_9MICO</name>
<proteinExistence type="predicted"/>
<protein>
    <recommendedName>
        <fullName evidence="4">Pr6Pr family membrane protein</fullName>
    </recommendedName>
</protein>
<keyword evidence="3" id="KW-1185">Reference proteome</keyword>
<dbReference type="AlphaFoldDB" id="A0A4Y9QYT4"/>
<dbReference type="RefSeq" id="WP_135121141.1">
    <property type="nucleotide sequence ID" value="NZ_SPQZ01000005.1"/>
</dbReference>
<evidence type="ECO:0000313" key="2">
    <source>
        <dbReference type="EMBL" id="TFV96453.1"/>
    </source>
</evidence>
<gene>
    <name evidence="2" type="ORF">E4M00_14150</name>
</gene>
<feature type="transmembrane region" description="Helical" evidence="1">
    <location>
        <begin position="137"/>
        <end position="157"/>
    </location>
</feature>
<evidence type="ECO:0000256" key="1">
    <source>
        <dbReference type="SAM" id="Phobius"/>
    </source>
</evidence>